<dbReference type="STRING" id="1685010.A0O34_17640"/>
<dbReference type="AlphaFoldDB" id="A0A172XZ05"/>
<dbReference type="Proteomes" id="UP000077824">
    <property type="component" value="Chromosome"/>
</dbReference>
<dbReference type="KEGG" id="chh:A0O34_17640"/>
<dbReference type="OrthoDB" id="7063564at2"/>
<keyword evidence="3" id="KW-1185">Reference proteome</keyword>
<sequence length="395" mass="45075">MAKNIKAIKCPNCGSIKKTEIKTDHFRCLNCDTEYFLDNDDINININHTPYRGTQQSTAAKKNTTAVVITTILILFVLFLVVKNFNGNSTEATSAESEKEKYDYYGSEIVYQNTNTGKAVFLRLGREGIVGKDNSVDYVNTHAVFIDPVTKKQFKDDMIFERIRRLDDYFSTFEVYQDGTIYMTYPGEKLFTIDRKNNKLVDVTKSIFSKHPEMSSGIAKISLNDDYFDLMANDGQKYYYVPKVDLLTNDRNEVEKAIYSTYPNTWLKFDMYLSDNLMKMTLDRATLKPTGINVLPNRKFFRPQLLYQDDKNLIIATYATANTDGPVMLQSLNVETGAIIWSQPAVTFNYRSAAKCNEGFAVYYASGQDHDYISGVLVISPEGKVINDYLIKRGE</sequence>
<gene>
    <name evidence="2" type="ORF">A0O34_17640</name>
</gene>
<keyword evidence="1" id="KW-1133">Transmembrane helix</keyword>
<reference evidence="2 3" key="1">
    <citation type="submission" date="2016-04" db="EMBL/GenBank/DDBJ databases">
        <title>Complete Genome Sequence of Chryseobacterium sp. IHBB 10212.</title>
        <authorList>
            <person name="Pal M."/>
            <person name="Swarnkar M.K."/>
            <person name="Kaushal K."/>
            <person name="Chhibber S."/>
            <person name="Singh A.K."/>
            <person name="Gulati A."/>
        </authorList>
    </citation>
    <scope>NUCLEOTIDE SEQUENCE [LARGE SCALE GENOMIC DNA]</scope>
    <source>
        <strain evidence="2 3">IHBB 10212</strain>
    </source>
</reference>
<accession>A0A172XZ05</accession>
<dbReference type="EMBL" id="CP015199">
    <property type="protein sequence ID" value="ANF52228.1"/>
    <property type="molecule type" value="Genomic_DNA"/>
</dbReference>
<evidence type="ECO:0000256" key="1">
    <source>
        <dbReference type="SAM" id="Phobius"/>
    </source>
</evidence>
<dbReference type="RefSeq" id="WP_066757585.1">
    <property type="nucleotide sequence ID" value="NZ_CP015199.1"/>
</dbReference>
<protein>
    <submittedName>
        <fullName evidence="2">Uncharacterized protein</fullName>
    </submittedName>
</protein>
<proteinExistence type="predicted"/>
<organism evidence="2 3">
    <name type="scientific">Chryseobacterium glaciei</name>
    <dbReference type="NCBI Taxonomy" id="1685010"/>
    <lineage>
        <taxon>Bacteria</taxon>
        <taxon>Pseudomonadati</taxon>
        <taxon>Bacteroidota</taxon>
        <taxon>Flavobacteriia</taxon>
        <taxon>Flavobacteriales</taxon>
        <taxon>Weeksellaceae</taxon>
        <taxon>Chryseobacterium group</taxon>
        <taxon>Chryseobacterium</taxon>
    </lineage>
</organism>
<keyword evidence="1" id="KW-0812">Transmembrane</keyword>
<feature type="transmembrane region" description="Helical" evidence="1">
    <location>
        <begin position="64"/>
        <end position="82"/>
    </location>
</feature>
<name>A0A172XZ05_9FLAO</name>
<evidence type="ECO:0000313" key="2">
    <source>
        <dbReference type="EMBL" id="ANF52228.1"/>
    </source>
</evidence>
<evidence type="ECO:0000313" key="3">
    <source>
        <dbReference type="Proteomes" id="UP000077824"/>
    </source>
</evidence>
<keyword evidence="1" id="KW-0472">Membrane</keyword>